<gene>
    <name evidence="3" type="ORF">APZ41_010105</name>
</gene>
<comment type="caution">
    <text evidence="3">The sequence shown here is derived from an EMBL/GenBank/DDBJ whole genome shotgun (WGS) entry which is preliminary data.</text>
</comment>
<dbReference type="Pfam" id="PF08495">
    <property type="entry name" value="FIST"/>
    <property type="match status" value="1"/>
</dbReference>
<dbReference type="STRING" id="207340.APZ41_010105"/>
<evidence type="ECO:0000313" key="4">
    <source>
        <dbReference type="Proteomes" id="UP000054844"/>
    </source>
</evidence>
<dbReference type="SMART" id="SM01204">
    <property type="entry name" value="FIST_C"/>
    <property type="match status" value="1"/>
</dbReference>
<dbReference type="AlphaFoldDB" id="A0A1S8D665"/>
<keyword evidence="4" id="KW-1185">Reference proteome</keyword>
<reference evidence="3" key="1">
    <citation type="submission" date="2016-12" db="EMBL/GenBank/DDBJ databases">
        <title>Draft genome sequence of Roseomonas mucosa strain AU37, isolated from a peripheral intravenous catheter.</title>
        <authorList>
            <person name="Choudhury M.A."/>
            <person name="Sidjabat H.E."/>
            <person name="Wailan A.M."/>
            <person name="Zhang L."/>
            <person name="Marsh N.M."/>
            <person name="Rickard C.M."/>
            <person name="Davies M."/>
            <person name="Mcmillan D.J."/>
        </authorList>
    </citation>
    <scope>NUCLEOTIDE SEQUENCE [LARGE SCALE GENOMIC DNA]</scope>
    <source>
        <strain evidence="3">AU37</strain>
    </source>
</reference>
<dbReference type="PANTHER" id="PTHR40252">
    <property type="entry name" value="BLR0328 PROTEIN"/>
    <property type="match status" value="1"/>
</dbReference>
<dbReference type="Pfam" id="PF10442">
    <property type="entry name" value="FIST_C"/>
    <property type="match status" value="1"/>
</dbReference>
<accession>A0A1S8D665</accession>
<dbReference type="InterPro" id="IPR013702">
    <property type="entry name" value="FIST_domain_N"/>
</dbReference>
<evidence type="ECO:0000259" key="1">
    <source>
        <dbReference type="SMART" id="SM00897"/>
    </source>
</evidence>
<dbReference type="Proteomes" id="UP000054844">
    <property type="component" value="Unassembled WGS sequence"/>
</dbReference>
<protein>
    <submittedName>
        <fullName evidence="3">Uncharacterized protein</fullName>
    </submittedName>
</protein>
<evidence type="ECO:0000259" key="2">
    <source>
        <dbReference type="SMART" id="SM01204"/>
    </source>
</evidence>
<proteinExistence type="predicted"/>
<name>A0A1S8D665_9PROT</name>
<feature type="domain" description="FIST C-domain" evidence="2">
    <location>
        <begin position="278"/>
        <end position="426"/>
    </location>
</feature>
<dbReference type="InterPro" id="IPR019494">
    <property type="entry name" value="FIST_C"/>
</dbReference>
<dbReference type="SMART" id="SM00897">
    <property type="entry name" value="FIST"/>
    <property type="match status" value="1"/>
</dbReference>
<dbReference type="PANTHER" id="PTHR40252:SF2">
    <property type="entry name" value="BLR0328 PROTEIN"/>
    <property type="match status" value="1"/>
</dbReference>
<evidence type="ECO:0000313" key="3">
    <source>
        <dbReference type="EMBL" id="ONH83297.1"/>
    </source>
</evidence>
<dbReference type="EMBL" id="LLWF02000027">
    <property type="protein sequence ID" value="ONH83297.1"/>
    <property type="molecule type" value="Genomic_DNA"/>
</dbReference>
<feature type="domain" description="FIST" evidence="1">
    <location>
        <begin position="76"/>
        <end position="277"/>
    </location>
</feature>
<sequence>MFLAAPCAGRAWRQVVLADADSGYGVVCHVPMPHLDVSDEPFSPGGDLPLIRVAYRRHGDAAVAAERCIADLGAMLPAFLLVFCGGKLDGEVVLAALQAAYGAVPVVGGAAAGAISRNAFGYSGLELLVVAFGAGAPVPAVVSAELQPDEHQGGLVLGERIRAVAAEDASVLLLFDSVASRAPLRLHPASLIVRGLHEGLGGHRIQLVGGGLLTDMNLTDAWVFDGGTVRKHIALALVFPPEVTMETAILHGCRPVSTFMEITRIDGAEVYELDGQPALGVIERMLGLSLGAARGQELSLMATLGQKQGDPFGPYDENDYVNRLILRANPETGSVTLFEPDFARGARVQIMGRDNMLMLDSVEQGMAALRASLAAPEALLGFYIDCAGRGSARSGAPVEEAEMVLRGLPPGVPFGGFYSGVEVAPFGEYSRPLDWTGVLVVLRRRAA</sequence>
<organism evidence="3 4">
    <name type="scientific">Roseomonas mucosa</name>
    <dbReference type="NCBI Taxonomy" id="207340"/>
    <lineage>
        <taxon>Bacteria</taxon>
        <taxon>Pseudomonadati</taxon>
        <taxon>Pseudomonadota</taxon>
        <taxon>Alphaproteobacteria</taxon>
        <taxon>Acetobacterales</taxon>
        <taxon>Roseomonadaceae</taxon>
        <taxon>Roseomonas</taxon>
    </lineage>
</organism>